<name>A0A6P7FZQ3_DIAVI</name>
<dbReference type="AlphaFoldDB" id="A0A6P7FZQ3"/>
<dbReference type="KEGG" id="dvv:114334428"/>
<dbReference type="Proteomes" id="UP001652700">
    <property type="component" value="Unplaced"/>
</dbReference>
<dbReference type="GeneID" id="114334428"/>
<sequence length="324" mass="36703">MALPTAIMLSGMSRAQVTSELAPLVGNMKKNLLDMESLMTDENRSAFLDFINPTPLPIPALLAREFVPKIELVETTEAAVPEEEEILSNEIMFIHEGITTDPDIPRVIPVLSPSPTDSGISDCFLDYRTLSPQPEQPATDNIDDGIEADSEKKLDVTDRILEPRLAGVDKLKRYPKPRSSPRSQKGRATLDMLLDIATEDSKIVKTNFETPTDKEMGALNYYMEVIGRLEEKFTFYRAHNEMGHIYSSLDPKIMYQKRDLLDLASNMEGTSGTWDFQPAILKTGSESFFENRSQFSRIDNLELPPHYVKRCIVENCNYNEHIYF</sequence>
<reference evidence="3" key="1">
    <citation type="submission" date="2025-04" db="UniProtKB">
        <authorList>
            <consortium name="RefSeq"/>
        </authorList>
    </citation>
    <scope>IDENTIFICATION</scope>
    <source>
        <tissue evidence="3">Whole insect</tissue>
    </source>
</reference>
<reference evidence="1" key="2">
    <citation type="submission" date="2025-05" db="UniProtKB">
        <authorList>
            <consortium name="EnsemblMetazoa"/>
        </authorList>
    </citation>
    <scope>IDENTIFICATION</scope>
</reference>
<dbReference type="InParanoid" id="A0A6P7FZQ3"/>
<accession>A0A6P7FZQ3</accession>
<gene>
    <name evidence="3" type="primary">LOC114334428</name>
</gene>
<keyword evidence="2" id="KW-1185">Reference proteome</keyword>
<evidence type="ECO:0000313" key="3">
    <source>
        <dbReference type="RefSeq" id="XP_028140267.1"/>
    </source>
</evidence>
<dbReference type="RefSeq" id="XP_028140267.1">
    <property type="nucleotide sequence ID" value="XM_028284466.1"/>
</dbReference>
<evidence type="ECO:0000313" key="1">
    <source>
        <dbReference type="EnsemblMetazoa" id="XP_028140267.1"/>
    </source>
</evidence>
<dbReference type="EnsemblMetazoa" id="XM_028284466.2">
    <property type="protein sequence ID" value="XP_028140267.1"/>
    <property type="gene ID" value="LOC114334428"/>
</dbReference>
<protein>
    <submittedName>
        <fullName evidence="3">Uncharacterized protein LOC114334428</fullName>
    </submittedName>
</protein>
<proteinExistence type="predicted"/>
<dbReference type="OrthoDB" id="6819088at2759"/>
<evidence type="ECO:0000313" key="2">
    <source>
        <dbReference type="Proteomes" id="UP001652700"/>
    </source>
</evidence>
<organism evidence="3">
    <name type="scientific">Diabrotica virgifera virgifera</name>
    <name type="common">western corn rootworm</name>
    <dbReference type="NCBI Taxonomy" id="50390"/>
    <lineage>
        <taxon>Eukaryota</taxon>
        <taxon>Metazoa</taxon>
        <taxon>Ecdysozoa</taxon>
        <taxon>Arthropoda</taxon>
        <taxon>Hexapoda</taxon>
        <taxon>Insecta</taxon>
        <taxon>Pterygota</taxon>
        <taxon>Neoptera</taxon>
        <taxon>Endopterygota</taxon>
        <taxon>Coleoptera</taxon>
        <taxon>Polyphaga</taxon>
        <taxon>Cucujiformia</taxon>
        <taxon>Chrysomeloidea</taxon>
        <taxon>Chrysomelidae</taxon>
        <taxon>Galerucinae</taxon>
        <taxon>Diabroticina</taxon>
        <taxon>Diabroticites</taxon>
        <taxon>Diabrotica</taxon>
    </lineage>
</organism>